<feature type="domain" description="Nmd3 N-terminal" evidence="8">
    <location>
        <begin position="124"/>
        <end position="306"/>
    </location>
</feature>
<keyword evidence="4 7" id="KW-0963">Cytoplasm</keyword>
<dbReference type="GO" id="GO:0005737">
    <property type="term" value="C:cytoplasm"/>
    <property type="evidence" value="ECO:0000318"/>
    <property type="project" value="GO_Central"/>
</dbReference>
<keyword evidence="11" id="KW-1185">Reference proteome</keyword>
<evidence type="ECO:0000259" key="8">
    <source>
        <dbReference type="Pfam" id="PF04981"/>
    </source>
</evidence>
<protein>
    <recommendedName>
        <fullName evidence="2 7">60S ribosomal export protein NMD3</fullName>
    </recommendedName>
</protein>
<evidence type="ECO:0000256" key="6">
    <source>
        <dbReference type="ARBA" id="ARBA00023242"/>
    </source>
</evidence>
<keyword evidence="5 7" id="KW-0653">Protein transport</keyword>
<name>A0A9R0ITV2_SPIOL</name>
<evidence type="ECO:0000256" key="7">
    <source>
        <dbReference type="RuleBase" id="RU364108"/>
    </source>
</evidence>
<evidence type="ECO:0000259" key="10">
    <source>
        <dbReference type="Pfam" id="PF21193"/>
    </source>
</evidence>
<dbReference type="AlphaFoldDB" id="A0A9R0ITV2"/>
<organism evidence="11 12">
    <name type="scientific">Spinacia oleracea</name>
    <name type="common">Spinach</name>
    <dbReference type="NCBI Taxonomy" id="3562"/>
    <lineage>
        <taxon>Eukaryota</taxon>
        <taxon>Viridiplantae</taxon>
        <taxon>Streptophyta</taxon>
        <taxon>Embryophyta</taxon>
        <taxon>Tracheophyta</taxon>
        <taxon>Spermatophyta</taxon>
        <taxon>Magnoliopsida</taxon>
        <taxon>eudicotyledons</taxon>
        <taxon>Gunneridae</taxon>
        <taxon>Pentapetalae</taxon>
        <taxon>Caryophyllales</taxon>
        <taxon>Chenopodiaceae</taxon>
        <taxon>Chenopodioideae</taxon>
        <taxon>Anserineae</taxon>
        <taxon>Spinacia</taxon>
    </lineage>
</organism>
<dbReference type="InterPro" id="IPR007064">
    <property type="entry name" value="Nmd3_N"/>
</dbReference>
<comment type="function">
    <text evidence="7">Acts as an adapter for the XPO1/CRM1-mediated export of the 60S ribosomal subunit.</text>
</comment>
<dbReference type="GO" id="GO:0043023">
    <property type="term" value="F:ribosomal large subunit binding"/>
    <property type="evidence" value="ECO:0000318"/>
    <property type="project" value="GO_Central"/>
</dbReference>
<dbReference type="InterPro" id="IPR048899">
    <property type="entry name" value="NMD_SH3"/>
</dbReference>
<reference evidence="12" key="2">
    <citation type="submission" date="2025-08" db="UniProtKB">
        <authorList>
            <consortium name="RefSeq"/>
        </authorList>
    </citation>
    <scope>IDENTIFICATION</scope>
    <source>
        <tissue evidence="12">Leaf</tissue>
    </source>
</reference>
<dbReference type="InterPro" id="IPR039768">
    <property type="entry name" value="Nmd3"/>
</dbReference>
<dbReference type="InterPro" id="IPR048898">
    <property type="entry name" value="OB_NMD3"/>
</dbReference>
<evidence type="ECO:0000256" key="3">
    <source>
        <dbReference type="ARBA" id="ARBA00022448"/>
    </source>
</evidence>
<reference evidence="11" key="1">
    <citation type="journal article" date="2021" name="Nat. Commun.">
        <title>Genomic analyses provide insights into spinach domestication and the genetic basis of agronomic traits.</title>
        <authorList>
            <person name="Cai X."/>
            <person name="Sun X."/>
            <person name="Xu C."/>
            <person name="Sun H."/>
            <person name="Wang X."/>
            <person name="Ge C."/>
            <person name="Zhang Z."/>
            <person name="Wang Q."/>
            <person name="Fei Z."/>
            <person name="Jiao C."/>
            <person name="Wang Q."/>
        </authorList>
    </citation>
    <scope>NUCLEOTIDE SEQUENCE [LARGE SCALE GENOMIC DNA]</scope>
    <source>
        <strain evidence="11">cv. Varoflay</strain>
    </source>
</reference>
<evidence type="ECO:0000256" key="1">
    <source>
        <dbReference type="ARBA" id="ARBA00009794"/>
    </source>
</evidence>
<evidence type="ECO:0000256" key="4">
    <source>
        <dbReference type="ARBA" id="ARBA00022490"/>
    </source>
</evidence>
<dbReference type="Pfam" id="PF21192">
    <property type="entry name" value="OB_NMD3"/>
    <property type="match status" value="1"/>
</dbReference>
<feature type="domain" description="60S ribosomal export protein NMD3 SH3" evidence="10">
    <location>
        <begin position="335"/>
        <end position="382"/>
    </location>
</feature>
<gene>
    <name evidence="12" type="primary">LOC110794834</name>
</gene>
<comment type="similarity">
    <text evidence="1 7">Belongs to the NMD3 family.</text>
</comment>
<dbReference type="GO" id="GO:0000055">
    <property type="term" value="P:ribosomal large subunit export from nucleus"/>
    <property type="evidence" value="ECO:0000318"/>
    <property type="project" value="GO_Central"/>
</dbReference>
<evidence type="ECO:0000259" key="9">
    <source>
        <dbReference type="Pfam" id="PF21192"/>
    </source>
</evidence>
<dbReference type="Pfam" id="PF04981">
    <property type="entry name" value="NMD3"/>
    <property type="match status" value="1"/>
</dbReference>
<dbReference type="GeneID" id="110794834"/>
<dbReference type="KEGG" id="soe:110794834"/>
<dbReference type="PANTHER" id="PTHR12746:SF2">
    <property type="entry name" value="60S RIBOSOMAL EXPORT PROTEIN NMD3"/>
    <property type="match status" value="1"/>
</dbReference>
<dbReference type="GO" id="GO:0005634">
    <property type="term" value="C:nucleus"/>
    <property type="evidence" value="ECO:0000318"/>
    <property type="project" value="GO_Central"/>
</dbReference>
<sequence>MEDTSNDAVESSTSNNEITFAAIRRWERQRQLRRLEATTIMKRRRRASPISSNMMTKISKQRSMKHILEQHFFLKHPLNDELRFFHDNLSMPLLIEGLEQHVLQLPNMSNYNSSLPLEEDPTRELPKSVVIMYCEGCQSYSYTGRSVWHKFDPNSLTLLRFLLRRVSFHIRKLQLWLISAHFMEHDNGFDSTVRVALNLQYEAADGSRHTKISTVRYNLGYLKCPSCSDLIDETQLSSVLQLRLYSCSNQILDLLHLRVLQKRPTFFNIKKIKHTDNGMDFFFDSEHGARKLNYFLKVEAPVKTDPIIENIVSTDTMIDNTAICQSCIRVTVCPISRDDLVYLPKKVFAALGIEYMGPLVICTKVSRNITFIDPLKLNECWINSNNYWRDPFEPLKVSQELVEYIVLDIEIVLSGPLNSLGKARVARVSDFGKNDTSFMVETHLGNTLKAGDYALGYDLVGAVVMNCEDMLPDVVLIKKKYVALAKLRHSVPQKNASPDYEKFLVDLEKNPAAMFNLSLEDGDDAQKHDLDDLLARLDLTD</sequence>
<comment type="subcellular location">
    <subcellularLocation>
        <location evidence="7">Cytoplasm</location>
    </subcellularLocation>
    <subcellularLocation>
        <location evidence="7">Nucleus</location>
    </subcellularLocation>
</comment>
<dbReference type="Proteomes" id="UP000813463">
    <property type="component" value="Chromosome 1"/>
</dbReference>
<evidence type="ECO:0000313" key="12">
    <source>
        <dbReference type="RefSeq" id="XP_021855492.2"/>
    </source>
</evidence>
<keyword evidence="3 7" id="KW-0813">Transport</keyword>
<keyword evidence="6 7" id="KW-0539">Nucleus</keyword>
<feature type="domain" description="60S ribosomal export protein NMD3 OB-fold" evidence="9">
    <location>
        <begin position="401"/>
        <end position="479"/>
    </location>
</feature>
<evidence type="ECO:0000256" key="2">
    <source>
        <dbReference type="ARBA" id="ARBA00017035"/>
    </source>
</evidence>
<dbReference type="RefSeq" id="XP_021855492.2">
    <property type="nucleotide sequence ID" value="XM_021999800.2"/>
</dbReference>
<evidence type="ECO:0000256" key="5">
    <source>
        <dbReference type="ARBA" id="ARBA00022927"/>
    </source>
</evidence>
<dbReference type="GO" id="GO:0015031">
    <property type="term" value="P:protein transport"/>
    <property type="evidence" value="ECO:0007669"/>
    <property type="project" value="UniProtKB-KW"/>
</dbReference>
<proteinExistence type="inferred from homology"/>
<dbReference type="PANTHER" id="PTHR12746">
    <property type="entry name" value="NONSENSE-MEDIATED MRNA DECAY PROTEIN 3"/>
    <property type="match status" value="1"/>
</dbReference>
<evidence type="ECO:0000313" key="11">
    <source>
        <dbReference type="Proteomes" id="UP000813463"/>
    </source>
</evidence>
<accession>A0A9R0ITV2</accession>
<dbReference type="Pfam" id="PF21193">
    <property type="entry name" value="NMD_SH3"/>
    <property type="match status" value="1"/>
</dbReference>